<evidence type="ECO:0000256" key="3">
    <source>
        <dbReference type="ARBA" id="ARBA00023163"/>
    </source>
</evidence>
<dbReference type="PANTHER" id="PTHR43280">
    <property type="entry name" value="ARAC-FAMILY TRANSCRIPTIONAL REGULATOR"/>
    <property type="match status" value="1"/>
</dbReference>
<dbReference type="EMBL" id="QMFB01000024">
    <property type="protein sequence ID" value="RAV15309.1"/>
    <property type="molecule type" value="Genomic_DNA"/>
</dbReference>
<keyword evidence="4" id="KW-1133">Transmembrane helix</keyword>
<dbReference type="PROSITE" id="PS00041">
    <property type="entry name" value="HTH_ARAC_FAMILY_1"/>
    <property type="match status" value="1"/>
</dbReference>
<dbReference type="InterPro" id="IPR009057">
    <property type="entry name" value="Homeodomain-like_sf"/>
</dbReference>
<comment type="caution">
    <text evidence="6">The sequence shown here is derived from an EMBL/GenBank/DDBJ whole genome shotgun (WGS) entry which is preliminary data.</text>
</comment>
<keyword evidence="2" id="KW-0238">DNA-binding</keyword>
<keyword evidence="3" id="KW-0804">Transcription</keyword>
<dbReference type="GO" id="GO:0003700">
    <property type="term" value="F:DNA-binding transcription factor activity"/>
    <property type="evidence" value="ECO:0007669"/>
    <property type="project" value="InterPro"/>
</dbReference>
<sequence length="749" mass="87058">MLKPLPFSFGKNTLFFKLLTGFICVILLILSFHLFSYSFFNSNIQREIINNNQQNLNNTVERYENHIRMIQGAVVRLYFDEKVVVLHDLGMSQYFDTVNQVVDEVKKILSNDQMYLNDIWLHFRNRSYLIDKNGPSDASQFFARSYNSPNYDYAFWDKQFEEQYKTKVLKETVFIDNYSNRASLIPIVLKNDIYSELYITALLEPEKMYRAYRNSNQNRLYMFDPLNQQLFGSAPDPVPAEILGMLTGSESYVKKNNQLYFYKKGALTGITYLTVVPLENITKQVSRLNFILIMVLAFALLLSVLISIIMSLKFNTPVQQMIAAIRRFNPNNHLKSKIKEYNFIYEEIKSIIQTNQEINVDLDRKRSQLRQLDYMYKLKNIYSNPALEKGEENQKPFYLVLFHLTMTREFHKLSSLEQDGAVSYIHEFIGTTLAGRFPDSVTLQTEKDHILTLIFAEEGLEELAGAVDRLKHAFDEEKKHIGVTIVYSPELRPPAAFNSAYEETLEMAKRRKLRSETQTITELWPEPHVPGFTAAQEQEFQTFLQAGNAASAHLILARMLAQMEKVDASANQYTELAKEVVGKVLKHMIAANLDISSVFDLSSPYQRMQECTCPEHYADFYEWFLTEAVQLLMEQKEGQHPIKHFMLEYIHTHYNEDLSLEMVADKLNMSANYFSAYFKDKTGVNFSDYLTELRILKAKHLLLHSDQRIQDIAEQVGYLNANSFTRMFKKVTGITPGEYKRVHLVVEKG</sequence>
<dbReference type="SMART" id="SM00342">
    <property type="entry name" value="HTH_ARAC"/>
    <property type="match status" value="1"/>
</dbReference>
<evidence type="ECO:0000256" key="1">
    <source>
        <dbReference type="ARBA" id="ARBA00023015"/>
    </source>
</evidence>
<dbReference type="PANTHER" id="PTHR43280:SF28">
    <property type="entry name" value="HTH-TYPE TRANSCRIPTIONAL ACTIVATOR RHAS"/>
    <property type="match status" value="1"/>
</dbReference>
<evidence type="ECO:0000313" key="7">
    <source>
        <dbReference type="Proteomes" id="UP000250369"/>
    </source>
</evidence>
<evidence type="ECO:0000256" key="2">
    <source>
        <dbReference type="ARBA" id="ARBA00023125"/>
    </source>
</evidence>
<dbReference type="Gene3D" id="1.10.10.60">
    <property type="entry name" value="Homeodomain-like"/>
    <property type="match status" value="2"/>
</dbReference>
<dbReference type="GO" id="GO:0043565">
    <property type="term" value="F:sequence-specific DNA binding"/>
    <property type="evidence" value="ECO:0007669"/>
    <property type="project" value="InterPro"/>
</dbReference>
<keyword evidence="1" id="KW-0805">Transcription regulation</keyword>
<organism evidence="6 7">
    <name type="scientific">Paenibacillus contaminans</name>
    <dbReference type="NCBI Taxonomy" id="450362"/>
    <lineage>
        <taxon>Bacteria</taxon>
        <taxon>Bacillati</taxon>
        <taxon>Bacillota</taxon>
        <taxon>Bacilli</taxon>
        <taxon>Bacillales</taxon>
        <taxon>Paenibacillaceae</taxon>
        <taxon>Paenibacillus</taxon>
    </lineage>
</organism>
<reference evidence="6 7" key="1">
    <citation type="journal article" date="2009" name="Int. J. Syst. Evol. Microbiol.">
        <title>Paenibacillus contaminans sp. nov., isolated from a contaminated laboratory plate.</title>
        <authorList>
            <person name="Chou J.H."/>
            <person name="Lee J.H."/>
            <person name="Lin M.C."/>
            <person name="Chang P.S."/>
            <person name="Arun A.B."/>
            <person name="Young C.C."/>
            <person name="Chen W.M."/>
        </authorList>
    </citation>
    <scope>NUCLEOTIDE SEQUENCE [LARGE SCALE GENOMIC DNA]</scope>
    <source>
        <strain evidence="6 7">CKOBP-6</strain>
    </source>
</reference>
<name>A0A329M571_9BACL</name>
<keyword evidence="4" id="KW-0472">Membrane</keyword>
<dbReference type="PRINTS" id="PR00032">
    <property type="entry name" value="HTHARAC"/>
</dbReference>
<feature type="transmembrane region" description="Helical" evidence="4">
    <location>
        <begin position="14"/>
        <end position="40"/>
    </location>
</feature>
<keyword evidence="7" id="KW-1185">Reference proteome</keyword>
<dbReference type="OrthoDB" id="2647723at2"/>
<dbReference type="AlphaFoldDB" id="A0A329M571"/>
<dbReference type="InterPro" id="IPR018060">
    <property type="entry name" value="HTH_AraC"/>
</dbReference>
<dbReference type="RefSeq" id="WP_113034793.1">
    <property type="nucleotide sequence ID" value="NZ_QMFB01000024.1"/>
</dbReference>
<protein>
    <recommendedName>
        <fullName evidence="5">HTH araC/xylS-type domain-containing protein</fullName>
    </recommendedName>
</protein>
<evidence type="ECO:0000313" key="6">
    <source>
        <dbReference type="EMBL" id="RAV15309.1"/>
    </source>
</evidence>
<feature type="domain" description="HTH araC/xylS-type" evidence="5">
    <location>
        <begin position="644"/>
        <end position="742"/>
    </location>
</feature>
<accession>A0A329M571</accession>
<keyword evidence="4" id="KW-0812">Transmembrane</keyword>
<gene>
    <name evidence="6" type="ORF">DQG23_30365</name>
</gene>
<dbReference type="Pfam" id="PF12833">
    <property type="entry name" value="HTH_18"/>
    <property type="match status" value="1"/>
</dbReference>
<dbReference type="InterPro" id="IPR020449">
    <property type="entry name" value="Tscrpt_reg_AraC-type_HTH"/>
</dbReference>
<proteinExistence type="predicted"/>
<evidence type="ECO:0000259" key="5">
    <source>
        <dbReference type="PROSITE" id="PS01124"/>
    </source>
</evidence>
<dbReference type="SUPFAM" id="SSF46689">
    <property type="entry name" value="Homeodomain-like"/>
    <property type="match status" value="2"/>
</dbReference>
<dbReference type="Proteomes" id="UP000250369">
    <property type="component" value="Unassembled WGS sequence"/>
</dbReference>
<feature type="transmembrane region" description="Helical" evidence="4">
    <location>
        <begin position="290"/>
        <end position="312"/>
    </location>
</feature>
<dbReference type="InterPro" id="IPR018062">
    <property type="entry name" value="HTH_AraC-typ_CS"/>
</dbReference>
<evidence type="ECO:0000256" key="4">
    <source>
        <dbReference type="SAM" id="Phobius"/>
    </source>
</evidence>
<dbReference type="PROSITE" id="PS01124">
    <property type="entry name" value="HTH_ARAC_FAMILY_2"/>
    <property type="match status" value="1"/>
</dbReference>